<dbReference type="VEuPathDB" id="ToxoDB:TGP89_288590"/>
<dbReference type="AlphaFoldDB" id="A0A086J9R1"/>
<name>A0A086J9R1_TOXGO</name>
<gene>
    <name evidence="3" type="ORF">TGP89_288590</name>
</gene>
<evidence type="ECO:0000256" key="2">
    <source>
        <dbReference type="SAM" id="SignalP"/>
    </source>
</evidence>
<dbReference type="OrthoDB" id="10375034at2759"/>
<sequence length="200" mass="22016">MRTKTLALAFVVCMAATRLGNVTADEPANQEQHCCVPHDASGEKELAKAIRTAVAMGSHQLNAEAALARELANEADAKLYKDEDKKLVAAEKKAALANEAEEDARHELREEEEKDKHEEAEMSAVSQERVAAAKNLLQHEGVNLEKLVAEEEELGRKIEEAKYEGESGSTEAERELNDTQSFFLALRKIKGPHHMGMLVA</sequence>
<dbReference type="EMBL" id="AEYI02002275">
    <property type="protein sequence ID" value="KFG28879.1"/>
    <property type="molecule type" value="Genomic_DNA"/>
</dbReference>
<dbReference type="Proteomes" id="UP000028828">
    <property type="component" value="Unassembled WGS sequence"/>
</dbReference>
<evidence type="ECO:0000313" key="4">
    <source>
        <dbReference type="Proteomes" id="UP000028828"/>
    </source>
</evidence>
<feature type="compositionally biased region" description="Basic and acidic residues" evidence="1">
    <location>
        <begin position="103"/>
        <end position="120"/>
    </location>
</feature>
<reference evidence="3 4" key="1">
    <citation type="submission" date="2014-03" db="EMBL/GenBank/DDBJ databases">
        <authorList>
            <person name="Sibley D."/>
            <person name="Venepally P."/>
            <person name="Karamycheva S."/>
            <person name="Hadjithomas M."/>
            <person name="Khan A."/>
            <person name="Brunk B."/>
            <person name="Roos D."/>
            <person name="Caler E."/>
            <person name="Lorenzi H."/>
        </authorList>
    </citation>
    <scope>NUCLEOTIDE SEQUENCE [LARGE SCALE GENOMIC DNA]</scope>
    <source>
        <strain evidence="4">p89</strain>
    </source>
</reference>
<comment type="caution">
    <text evidence="3">The sequence shown here is derived from an EMBL/GenBank/DDBJ whole genome shotgun (WGS) entry which is preliminary data.</text>
</comment>
<feature type="region of interest" description="Disordered" evidence="1">
    <location>
        <begin position="97"/>
        <end position="121"/>
    </location>
</feature>
<organism evidence="3 4">
    <name type="scientific">Toxoplasma gondii p89</name>
    <dbReference type="NCBI Taxonomy" id="943119"/>
    <lineage>
        <taxon>Eukaryota</taxon>
        <taxon>Sar</taxon>
        <taxon>Alveolata</taxon>
        <taxon>Apicomplexa</taxon>
        <taxon>Conoidasida</taxon>
        <taxon>Coccidia</taxon>
        <taxon>Eucoccidiorida</taxon>
        <taxon>Eimeriorina</taxon>
        <taxon>Sarcocystidae</taxon>
        <taxon>Toxoplasma</taxon>
    </lineage>
</organism>
<proteinExistence type="predicted"/>
<evidence type="ECO:0000313" key="3">
    <source>
        <dbReference type="EMBL" id="KFG28879.1"/>
    </source>
</evidence>
<evidence type="ECO:0000256" key="1">
    <source>
        <dbReference type="SAM" id="MobiDB-lite"/>
    </source>
</evidence>
<accession>A0A086J9R1</accession>
<feature type="signal peptide" evidence="2">
    <location>
        <begin position="1"/>
        <end position="24"/>
    </location>
</feature>
<keyword evidence="2" id="KW-0732">Signal</keyword>
<feature type="chain" id="PRO_5001808078" evidence="2">
    <location>
        <begin position="25"/>
        <end position="200"/>
    </location>
</feature>
<protein>
    <submittedName>
        <fullName evidence="3">Uncharacterized protein</fullName>
    </submittedName>
</protein>